<reference evidence="1 2" key="1">
    <citation type="submission" date="2019-01" db="EMBL/GenBank/DDBJ databases">
        <authorList>
            <consortium name="Pathogen Informatics"/>
        </authorList>
    </citation>
    <scope>NUCLEOTIDE SEQUENCE [LARGE SCALE GENOMIC DNA]</scope>
    <source>
        <strain evidence="1 2">NCTC10172</strain>
    </source>
</reference>
<dbReference type="AlphaFoldDB" id="A0A449BIC7"/>
<keyword evidence="2" id="KW-1185">Reference proteome</keyword>
<evidence type="ECO:0000313" key="1">
    <source>
        <dbReference type="EMBL" id="VEU82209.1"/>
    </source>
</evidence>
<sequence>MSTHLKKDLNKIVVPTLDSHYASLEDFKDVKVYEGKFEEKVLPKAPNCFLGAWYHKVYSTKDQWIGIEGTIRLGEFIPDDKRFGHDNRTFWQRHLDSPSIYMGGHSLSESDAGLGWMVGYETTDTSEALNYGSKKVAYRPFYRYIYSEAIDREGNVHRNNVNSWNVSDPRRFEFYYFPGDLIRMSVYSPVQNYLQLKIEVLEPTQIEKYKKQREAFNLKNNMPQTYYSPLFYSEGHGMLDAEFKRVNSIDQYGNEGSNVKLTDAKVTEATWESVYLYRRINGEVVKVPFTLERQTRMTCPNKESFTLKATEEQKKNGGESITIHPTAY</sequence>
<gene>
    <name evidence="1" type="ORF">NCTC10172_00216</name>
</gene>
<accession>A0A449BIC7</accession>
<dbReference type="EMBL" id="LR215050">
    <property type="protein sequence ID" value="VEU82209.1"/>
    <property type="molecule type" value="Genomic_DNA"/>
</dbReference>
<name>A0A449BIC7_9MOLU</name>
<organism evidence="1 2">
    <name type="scientific">Acholeplasma hippikon</name>
    <dbReference type="NCBI Taxonomy" id="264636"/>
    <lineage>
        <taxon>Bacteria</taxon>
        <taxon>Bacillati</taxon>
        <taxon>Mycoplasmatota</taxon>
        <taxon>Mollicutes</taxon>
        <taxon>Acholeplasmatales</taxon>
        <taxon>Acholeplasmataceae</taxon>
        <taxon>Acholeplasma</taxon>
    </lineage>
</organism>
<dbReference type="Proteomes" id="UP000290909">
    <property type="component" value="Chromosome"/>
</dbReference>
<dbReference type="STRING" id="1408416.GCA_000702765_00771"/>
<proteinExistence type="predicted"/>
<evidence type="ECO:0000313" key="2">
    <source>
        <dbReference type="Proteomes" id="UP000290909"/>
    </source>
</evidence>
<dbReference type="KEGG" id="ahk:NCTC10172_00216"/>
<dbReference type="RefSeq" id="WP_035369080.1">
    <property type="nucleotide sequence ID" value="NZ_LR215050.1"/>
</dbReference>
<protein>
    <submittedName>
        <fullName evidence="1">Uncharacterized protein</fullName>
    </submittedName>
</protein>